<dbReference type="InterPro" id="IPR055411">
    <property type="entry name" value="LRR_FXL15/At3g58940/PEG3-like"/>
</dbReference>
<dbReference type="PANTHER" id="PTHR31293">
    <property type="entry name" value="RNI-LIKE SUPERFAMILY PROTEIN"/>
    <property type="match status" value="1"/>
</dbReference>
<reference evidence="2 3" key="1">
    <citation type="journal article" date="2017" name="Mol. Plant">
        <title>The Genome of Medicinal Plant Macleaya cordata Provides New Insights into Benzylisoquinoline Alkaloids Metabolism.</title>
        <authorList>
            <person name="Liu X."/>
            <person name="Liu Y."/>
            <person name="Huang P."/>
            <person name="Ma Y."/>
            <person name="Qing Z."/>
            <person name="Tang Q."/>
            <person name="Cao H."/>
            <person name="Cheng P."/>
            <person name="Zheng Y."/>
            <person name="Yuan Z."/>
            <person name="Zhou Y."/>
            <person name="Liu J."/>
            <person name="Tang Z."/>
            <person name="Zhuo Y."/>
            <person name="Zhang Y."/>
            <person name="Yu L."/>
            <person name="Huang J."/>
            <person name="Yang P."/>
            <person name="Peng Q."/>
            <person name="Zhang J."/>
            <person name="Jiang W."/>
            <person name="Zhang Z."/>
            <person name="Lin K."/>
            <person name="Ro D.K."/>
            <person name="Chen X."/>
            <person name="Xiong X."/>
            <person name="Shang Y."/>
            <person name="Huang S."/>
            <person name="Zeng J."/>
        </authorList>
    </citation>
    <scope>NUCLEOTIDE SEQUENCE [LARGE SCALE GENOMIC DNA]</scope>
    <source>
        <strain evidence="3">cv. BLH2017</strain>
        <tissue evidence="2">Root</tissue>
    </source>
</reference>
<dbReference type="Pfam" id="PF00646">
    <property type="entry name" value="F-box"/>
    <property type="match status" value="1"/>
</dbReference>
<sequence>MISELPDPVLHQILSFLPTKLAARTCILSRRWRHLFATTPYLDFLHWRAHATGDSVLETTRFMKFMDRVFFRCGQSKIQNFALECDLDCDVSRFSRWISAAILREVEELNLRIELQQDLIPPSLFRCKSLIKLRIELRYADLNLPQSIFFPKLKILQLVSIKFTDANLTESFFRNCPVLEDLRISDCTWLNMETICISAPALKRLFINGLNTMVDHGLDNCKVKIQAPNLVSLTYRAITFTIEKFPSIARRNDMCQSVNVLLRQLSDVKSLIVCAEAVEGFSPVTLVQMRRMVKKYLSLNLKSIQLKEFSGSQREMEWIELFLKNARGLEKMTIRCSSHLHVDWQAQLYPLKRVSGYYPLVRLFINSSTSEHQRHEHNLTIAVITTTSPPPPPSPTNHRQASPPLIITTTTATTTTFNALTPPPQPLLPLEVQNFEVVMFRGDALTLEHCAPTLNLSNQSASRSGNESESGKMFLVLKYLQSRCGSVGA</sequence>
<comment type="caution">
    <text evidence="2">The sequence shown here is derived from an EMBL/GenBank/DDBJ whole genome shotgun (WGS) entry which is preliminary data.</text>
</comment>
<dbReference type="OrthoDB" id="612216at2759"/>
<dbReference type="InParanoid" id="A0A200R2C5"/>
<keyword evidence="3" id="KW-1185">Reference proteome</keyword>
<evidence type="ECO:0000313" key="2">
    <source>
        <dbReference type="EMBL" id="OVA16879.1"/>
    </source>
</evidence>
<dbReference type="Proteomes" id="UP000195402">
    <property type="component" value="Unassembled WGS sequence"/>
</dbReference>
<dbReference type="CDD" id="cd22160">
    <property type="entry name" value="F-box_AtFBL13-like"/>
    <property type="match status" value="1"/>
</dbReference>
<dbReference type="Gene3D" id="1.20.1280.50">
    <property type="match status" value="1"/>
</dbReference>
<dbReference type="OMA" id="WLNMETI"/>
<proteinExistence type="predicted"/>
<dbReference type="InterPro" id="IPR036047">
    <property type="entry name" value="F-box-like_dom_sf"/>
</dbReference>
<dbReference type="AlphaFoldDB" id="A0A200R2C5"/>
<dbReference type="FunCoup" id="A0A200R2C5">
    <property type="interactions" value="3056"/>
</dbReference>
<dbReference type="SUPFAM" id="SSF81383">
    <property type="entry name" value="F-box domain"/>
    <property type="match status" value="1"/>
</dbReference>
<evidence type="ECO:0000313" key="3">
    <source>
        <dbReference type="Proteomes" id="UP000195402"/>
    </source>
</evidence>
<gene>
    <name evidence="2" type="ORF">BVC80_9049g4</name>
</gene>
<dbReference type="InterPro" id="IPR055294">
    <property type="entry name" value="FBL60-like"/>
</dbReference>
<feature type="domain" description="F-box" evidence="1">
    <location>
        <begin position="1"/>
        <end position="50"/>
    </location>
</feature>
<dbReference type="Pfam" id="PF24758">
    <property type="entry name" value="LRR_At5g56370"/>
    <property type="match status" value="1"/>
</dbReference>
<evidence type="ECO:0000259" key="1">
    <source>
        <dbReference type="PROSITE" id="PS50181"/>
    </source>
</evidence>
<protein>
    <submittedName>
        <fullName evidence="2">F-box domain</fullName>
    </submittedName>
</protein>
<dbReference type="InterPro" id="IPR001810">
    <property type="entry name" value="F-box_dom"/>
</dbReference>
<dbReference type="STRING" id="56857.A0A200R2C5"/>
<dbReference type="SUPFAM" id="SSF52047">
    <property type="entry name" value="RNI-like"/>
    <property type="match status" value="1"/>
</dbReference>
<dbReference type="EMBL" id="MVGT01000459">
    <property type="protein sequence ID" value="OVA16879.1"/>
    <property type="molecule type" value="Genomic_DNA"/>
</dbReference>
<organism evidence="2 3">
    <name type="scientific">Macleaya cordata</name>
    <name type="common">Five-seeded plume-poppy</name>
    <name type="synonym">Bocconia cordata</name>
    <dbReference type="NCBI Taxonomy" id="56857"/>
    <lineage>
        <taxon>Eukaryota</taxon>
        <taxon>Viridiplantae</taxon>
        <taxon>Streptophyta</taxon>
        <taxon>Embryophyta</taxon>
        <taxon>Tracheophyta</taxon>
        <taxon>Spermatophyta</taxon>
        <taxon>Magnoliopsida</taxon>
        <taxon>Ranunculales</taxon>
        <taxon>Papaveraceae</taxon>
        <taxon>Papaveroideae</taxon>
        <taxon>Macleaya</taxon>
    </lineage>
</organism>
<accession>A0A200R2C5</accession>
<dbReference type="InterPro" id="IPR032675">
    <property type="entry name" value="LRR_dom_sf"/>
</dbReference>
<dbReference type="InterPro" id="IPR006566">
    <property type="entry name" value="FBD"/>
</dbReference>
<dbReference type="InterPro" id="IPR053781">
    <property type="entry name" value="F-box_AtFBL13-like"/>
</dbReference>
<dbReference type="PROSITE" id="PS50181">
    <property type="entry name" value="FBOX"/>
    <property type="match status" value="1"/>
</dbReference>
<name>A0A200R2C5_MACCD</name>
<dbReference type="Pfam" id="PF08387">
    <property type="entry name" value="FBD"/>
    <property type="match status" value="1"/>
</dbReference>
<dbReference type="PANTHER" id="PTHR31293:SF12">
    <property type="entry name" value="RNI-LIKE SUPERFAMILY PROTEIN"/>
    <property type="match status" value="1"/>
</dbReference>
<dbReference type="Gene3D" id="3.80.10.10">
    <property type="entry name" value="Ribonuclease Inhibitor"/>
    <property type="match status" value="1"/>
</dbReference>